<dbReference type="RefSeq" id="WP_162693451.1">
    <property type="nucleotide sequence ID" value="NZ_JAGIPM010000010.1"/>
</dbReference>
<protein>
    <recommendedName>
        <fullName evidence="4">VirA/G regulated protein</fullName>
    </recommendedName>
</protein>
<evidence type="ECO:0000256" key="1">
    <source>
        <dbReference type="SAM" id="MobiDB-lite"/>
    </source>
</evidence>
<evidence type="ECO:0000313" key="3">
    <source>
        <dbReference type="Proteomes" id="UP001265315"/>
    </source>
</evidence>
<feature type="compositionally biased region" description="Basic and acidic residues" evidence="1">
    <location>
        <begin position="527"/>
        <end position="537"/>
    </location>
</feature>
<dbReference type="InterPro" id="IPR009550">
    <property type="entry name" value="VirE3"/>
</dbReference>
<dbReference type="Pfam" id="PF06661">
    <property type="entry name" value="VirE3"/>
    <property type="match status" value="1"/>
</dbReference>
<feature type="compositionally biased region" description="Polar residues" evidence="1">
    <location>
        <begin position="542"/>
        <end position="556"/>
    </location>
</feature>
<reference evidence="2" key="1">
    <citation type="submission" date="2023-07" db="EMBL/GenBank/DDBJ databases">
        <title>Sorghum-associated microbial communities from plants grown in Nebraska, USA.</title>
        <authorList>
            <person name="Schachtman D."/>
        </authorList>
    </citation>
    <scope>NUCLEOTIDE SEQUENCE</scope>
    <source>
        <strain evidence="2">1457</strain>
    </source>
</reference>
<organism evidence="2 3">
    <name type="scientific">Agrobacterium tumefaciens</name>
    <dbReference type="NCBI Taxonomy" id="358"/>
    <lineage>
        <taxon>Bacteria</taxon>
        <taxon>Pseudomonadati</taxon>
        <taxon>Pseudomonadota</taxon>
        <taxon>Alphaproteobacteria</taxon>
        <taxon>Hyphomicrobiales</taxon>
        <taxon>Rhizobiaceae</taxon>
        <taxon>Rhizobium/Agrobacterium group</taxon>
        <taxon>Agrobacterium</taxon>
        <taxon>Agrobacterium tumefaciens complex</taxon>
    </lineage>
</organism>
<proteinExistence type="predicted"/>
<feature type="compositionally biased region" description="Polar residues" evidence="1">
    <location>
        <begin position="416"/>
        <end position="427"/>
    </location>
</feature>
<feature type="region of interest" description="Disordered" evidence="1">
    <location>
        <begin position="405"/>
        <end position="628"/>
    </location>
</feature>
<name>A0AAW8M217_AGRTU</name>
<feature type="compositionally biased region" description="Basic and acidic residues" evidence="1">
    <location>
        <begin position="446"/>
        <end position="455"/>
    </location>
</feature>
<feature type="compositionally biased region" description="Polar residues" evidence="1">
    <location>
        <begin position="504"/>
        <end position="516"/>
    </location>
</feature>
<feature type="compositionally biased region" description="Low complexity" evidence="1">
    <location>
        <begin position="465"/>
        <end position="480"/>
    </location>
</feature>
<feature type="compositionally biased region" description="Polar residues" evidence="1">
    <location>
        <begin position="571"/>
        <end position="580"/>
    </location>
</feature>
<evidence type="ECO:0008006" key="4">
    <source>
        <dbReference type="Google" id="ProtNLM"/>
    </source>
</evidence>
<feature type="compositionally biased region" description="Basic and acidic residues" evidence="1">
    <location>
        <begin position="493"/>
        <end position="503"/>
    </location>
</feature>
<sequence>MADIEKKPAKLRDSKYKRRVVQDFGSSLAQAVDIAERNAERRIDRYNRSDKSDRLEKDLDLFEKIDPSKRDTVIRSRPLGWSNKKLKIDKDGAFIHERGRFRKTRKSLSRDAESHAVVSGFEQESFRKKTTESYRNGGLLSRNVTRKDGSYEENWERSKGGKLILTKYQTSRIRDGGLFRSISEDLSAADTNGYRTLTQKKGGLFKSEKVFETDENGENLNLIGRKSRIFSKYSQISKNRDFANVEIKHFGGLWSKSYSSRLDANGNPISKDIGARRKFLSKRSRDYKEGRLESQVHTFGGSKLYKHSVDYTAGDGLKTIEKKLFGLTIYKNTVKLSPREVAANDLRKAEAQEHNALWKAEVAGREAVRDSAITVHPVPAPGTTMRLGTTPVLSMQPVKRDRSPFASGVVFPTAPAPSTQQRVSSATEPDVARSTLPAPSHQNSVEIDRAAPRAPEDEEEEAFLKSSASPSPSRTASKSADGQSHAFLGDWKPVGDNEAEKTRPPSSRTASKSADAQSHAFLGDWKPVGDNEAEKTRPPSPSRTASKSADAQSYSFLSDWKPVGGDEVEKTTSASRQSSVAEERAALNSWAPSGTSSRSGHDDTNGIDAASKRGLGPRNRGVASVADW</sequence>
<dbReference type="Proteomes" id="UP001265315">
    <property type="component" value="Unassembled WGS sequence"/>
</dbReference>
<comment type="caution">
    <text evidence="2">The sequence shown here is derived from an EMBL/GenBank/DDBJ whole genome shotgun (WGS) entry which is preliminary data.</text>
</comment>
<gene>
    <name evidence="2" type="ORF">J2W61_005227</name>
</gene>
<accession>A0AAW8M217</accession>
<dbReference type="AlphaFoldDB" id="A0AAW8M217"/>
<dbReference type="EMBL" id="JAVDSW010000009">
    <property type="protein sequence ID" value="MDR6705352.1"/>
    <property type="molecule type" value="Genomic_DNA"/>
</dbReference>
<evidence type="ECO:0000313" key="2">
    <source>
        <dbReference type="EMBL" id="MDR6705352.1"/>
    </source>
</evidence>